<dbReference type="EMBL" id="JABCYN010000043">
    <property type="protein sequence ID" value="KAF6007196.1"/>
    <property type="molecule type" value="Genomic_DNA"/>
</dbReference>
<evidence type="ECO:0008006" key="9">
    <source>
        <dbReference type="Google" id="ProtNLM"/>
    </source>
</evidence>
<accession>A0A8H6B8R9</accession>
<keyword evidence="3 6" id="KW-0812">Transmembrane</keyword>
<gene>
    <name evidence="7" type="ORF">HII12_004716</name>
</gene>
<evidence type="ECO:0000313" key="7">
    <source>
        <dbReference type="EMBL" id="KAF6007196.1"/>
    </source>
</evidence>
<feature type="transmembrane region" description="Helical" evidence="6">
    <location>
        <begin position="104"/>
        <end position="127"/>
    </location>
</feature>
<sequence>MSFLRRFTDAITLEESDGMKNKDLVPIPIDRRKWGFPAYLWYWGITSLCAVTWSAGSSLLSLGLNGNYAMGIVVIANAIISIAAALNGYYASRYHIGFSVYQRVIFGIRGSCIGVLIRAILSVVWFASQAWLGDFASTLFCLRGANHI</sequence>
<keyword evidence="4 6" id="KW-1133">Transmembrane helix</keyword>
<comment type="similarity">
    <text evidence="2">Belongs to the purine-cytosine permease (2.A.39) family.</text>
</comment>
<dbReference type="PANTHER" id="PTHR30618">
    <property type="entry name" value="NCS1 FAMILY PURINE/PYRIMIDINE TRANSPORTER"/>
    <property type="match status" value="1"/>
</dbReference>
<dbReference type="InterPro" id="IPR001248">
    <property type="entry name" value="Pur-cyt_permease"/>
</dbReference>
<dbReference type="Proteomes" id="UP000568158">
    <property type="component" value="Unassembled WGS sequence"/>
</dbReference>
<dbReference type="Gene3D" id="1.10.4160.10">
    <property type="entry name" value="Hydantoin permease"/>
    <property type="match status" value="1"/>
</dbReference>
<dbReference type="PANTHER" id="PTHR30618:SF15">
    <property type="entry name" value="NICOTINAMIDE RIBOSIDE TRANSPORTER 1-RELATED"/>
    <property type="match status" value="1"/>
</dbReference>
<comment type="caution">
    <text evidence="7">The sequence shown here is derived from an EMBL/GenBank/DDBJ whole genome shotgun (WGS) entry which is preliminary data.</text>
</comment>
<feature type="transmembrane region" description="Helical" evidence="6">
    <location>
        <begin position="40"/>
        <end position="62"/>
    </location>
</feature>
<organism evidence="7 8">
    <name type="scientific">Dekkera bruxellensis</name>
    <name type="common">Brettanomyces custersii</name>
    <dbReference type="NCBI Taxonomy" id="5007"/>
    <lineage>
        <taxon>Eukaryota</taxon>
        <taxon>Fungi</taxon>
        <taxon>Dikarya</taxon>
        <taxon>Ascomycota</taxon>
        <taxon>Saccharomycotina</taxon>
        <taxon>Pichiomycetes</taxon>
        <taxon>Pichiales</taxon>
        <taxon>Pichiaceae</taxon>
        <taxon>Brettanomyces</taxon>
    </lineage>
</organism>
<name>A0A8H6B8R9_DEKBR</name>
<protein>
    <recommendedName>
        <fullName evidence="9">Thiamine transporter</fullName>
    </recommendedName>
</protein>
<evidence type="ECO:0000256" key="6">
    <source>
        <dbReference type="SAM" id="Phobius"/>
    </source>
</evidence>
<feature type="transmembrane region" description="Helical" evidence="6">
    <location>
        <begin position="68"/>
        <end position="92"/>
    </location>
</feature>
<comment type="subcellular location">
    <subcellularLocation>
        <location evidence="1">Membrane</location>
        <topology evidence="1">Multi-pass membrane protein</topology>
    </subcellularLocation>
</comment>
<dbReference type="AlphaFoldDB" id="A0A8H6B8R9"/>
<dbReference type="InterPro" id="IPR045225">
    <property type="entry name" value="Uracil/uridine/allantoin_perm"/>
</dbReference>
<evidence type="ECO:0000256" key="4">
    <source>
        <dbReference type="ARBA" id="ARBA00022989"/>
    </source>
</evidence>
<evidence type="ECO:0000313" key="8">
    <source>
        <dbReference type="Proteomes" id="UP000568158"/>
    </source>
</evidence>
<dbReference type="GO" id="GO:0005886">
    <property type="term" value="C:plasma membrane"/>
    <property type="evidence" value="ECO:0007669"/>
    <property type="project" value="TreeGrafter"/>
</dbReference>
<evidence type="ECO:0000256" key="5">
    <source>
        <dbReference type="ARBA" id="ARBA00023136"/>
    </source>
</evidence>
<dbReference type="GO" id="GO:0015205">
    <property type="term" value="F:nucleobase transmembrane transporter activity"/>
    <property type="evidence" value="ECO:0007669"/>
    <property type="project" value="TreeGrafter"/>
</dbReference>
<reference evidence="7 8" key="1">
    <citation type="journal article" date="2020" name="Appl. Microbiol. Biotechnol.">
        <title>Targeted gene deletion in Brettanomyces bruxellensis with an expression-free CRISPR-Cas9 system.</title>
        <authorList>
            <person name="Varela C."/>
            <person name="Bartel C."/>
            <person name="Onetto C."/>
            <person name="Borneman A."/>
        </authorList>
    </citation>
    <scope>NUCLEOTIDE SEQUENCE [LARGE SCALE GENOMIC DNA]</scope>
    <source>
        <strain evidence="7 8">AWRI1613</strain>
    </source>
</reference>
<keyword evidence="5 6" id="KW-0472">Membrane</keyword>
<evidence type="ECO:0000256" key="1">
    <source>
        <dbReference type="ARBA" id="ARBA00004141"/>
    </source>
</evidence>
<dbReference type="Pfam" id="PF02133">
    <property type="entry name" value="Transp_cyt_pur"/>
    <property type="match status" value="1"/>
</dbReference>
<proteinExistence type="inferred from homology"/>
<evidence type="ECO:0000256" key="3">
    <source>
        <dbReference type="ARBA" id="ARBA00022692"/>
    </source>
</evidence>
<evidence type="ECO:0000256" key="2">
    <source>
        <dbReference type="ARBA" id="ARBA00008974"/>
    </source>
</evidence>